<comment type="caution">
    <text evidence="2">The sequence shown here is derived from an EMBL/GenBank/DDBJ whole genome shotgun (WGS) entry which is preliminary data.</text>
</comment>
<proteinExistence type="predicted"/>
<dbReference type="EMBL" id="JACVVD010000011">
    <property type="protein sequence ID" value="MBD0383505.1"/>
    <property type="molecule type" value="Genomic_DNA"/>
</dbReference>
<dbReference type="Gene3D" id="2.40.10.220">
    <property type="entry name" value="predicted glycosyltransferase like domains"/>
    <property type="match status" value="1"/>
</dbReference>
<evidence type="ECO:0000259" key="1">
    <source>
        <dbReference type="Pfam" id="PF07238"/>
    </source>
</evidence>
<protein>
    <submittedName>
        <fullName evidence="2">PilZ domain-containing protein</fullName>
    </submittedName>
</protein>
<reference evidence="2" key="1">
    <citation type="submission" date="2020-09" db="EMBL/GenBank/DDBJ databases">
        <title>Draft Genome Sequence of Paenibacillus sp. WST5.</title>
        <authorList>
            <person name="Bao Z."/>
        </authorList>
    </citation>
    <scope>NUCLEOTIDE SEQUENCE</scope>
    <source>
        <strain evidence="2">WST5</strain>
    </source>
</reference>
<dbReference type="GO" id="GO:0035438">
    <property type="term" value="F:cyclic-di-GMP binding"/>
    <property type="evidence" value="ECO:0007669"/>
    <property type="project" value="InterPro"/>
</dbReference>
<dbReference type="Proteomes" id="UP000650466">
    <property type="component" value="Unassembled WGS sequence"/>
</dbReference>
<dbReference type="Pfam" id="PF07238">
    <property type="entry name" value="PilZ"/>
    <property type="match status" value="1"/>
</dbReference>
<accession>A0A926KT36</accession>
<organism evidence="2 3">
    <name type="scientific">Paenibacillus sedimenti</name>
    <dbReference type="NCBI Taxonomy" id="2770274"/>
    <lineage>
        <taxon>Bacteria</taxon>
        <taxon>Bacillati</taxon>
        <taxon>Bacillota</taxon>
        <taxon>Bacilli</taxon>
        <taxon>Bacillales</taxon>
        <taxon>Paenibacillaceae</taxon>
        <taxon>Paenibacillus</taxon>
    </lineage>
</organism>
<evidence type="ECO:0000313" key="2">
    <source>
        <dbReference type="EMBL" id="MBD0383505.1"/>
    </source>
</evidence>
<gene>
    <name evidence="2" type="ORF">ICC18_25710</name>
</gene>
<feature type="domain" description="PilZ" evidence="1">
    <location>
        <begin position="119"/>
        <end position="229"/>
    </location>
</feature>
<dbReference type="InterPro" id="IPR009875">
    <property type="entry name" value="PilZ_domain"/>
</dbReference>
<name>A0A926KT36_9BACL</name>
<sequence>MQIYPLGDAMDWNKALELELIAPKTDCRLIIVGESKDGQPFCCEENFKIEQIGDSSFIVFLELSGLYPFDKLEHVSFIEFSFKDHGLLYFTYVDLIALELKKTCCLLTLSIPDEIHTRQRRRFNRSKLSIRTPVTLQIVGIRGQSIRKGVAFAGQLLDISGGGLSFITTNRLFYRLFLEFSFILPHFPHPITVYGEIVRVTNIGHDAYRVAAEFRHTPETILNEIEKYCSKVGGLDH</sequence>
<keyword evidence="3" id="KW-1185">Reference proteome</keyword>
<dbReference type="AlphaFoldDB" id="A0A926KT36"/>
<evidence type="ECO:0000313" key="3">
    <source>
        <dbReference type="Proteomes" id="UP000650466"/>
    </source>
</evidence>